<proteinExistence type="predicted"/>
<comment type="caution">
    <text evidence="1">The sequence shown here is derived from an EMBL/GenBank/DDBJ whole genome shotgun (WGS) entry which is preliminary data.</text>
</comment>
<dbReference type="EMBL" id="CM034393">
    <property type="protein sequence ID" value="KAJ0180080.1"/>
    <property type="molecule type" value="Genomic_DNA"/>
</dbReference>
<accession>A0ACC1D8C8</accession>
<gene>
    <name evidence="1" type="ORF">K1T71_004671</name>
</gene>
<evidence type="ECO:0000313" key="2">
    <source>
        <dbReference type="Proteomes" id="UP000824533"/>
    </source>
</evidence>
<sequence>MVPAEIFAEDIMSTIIRYSLYLGAAFQILCMLACITMNDEHSEPAPNDNMTYSDSDECSSEQSSPGHRAPMSRARRHDKKKRR</sequence>
<evidence type="ECO:0000313" key="1">
    <source>
        <dbReference type="EMBL" id="KAJ0180080.1"/>
    </source>
</evidence>
<keyword evidence="2" id="KW-1185">Reference proteome</keyword>
<protein>
    <submittedName>
        <fullName evidence="1">Uncharacterized protein</fullName>
    </submittedName>
</protein>
<organism evidence="1 2">
    <name type="scientific">Dendrolimus kikuchii</name>
    <dbReference type="NCBI Taxonomy" id="765133"/>
    <lineage>
        <taxon>Eukaryota</taxon>
        <taxon>Metazoa</taxon>
        <taxon>Ecdysozoa</taxon>
        <taxon>Arthropoda</taxon>
        <taxon>Hexapoda</taxon>
        <taxon>Insecta</taxon>
        <taxon>Pterygota</taxon>
        <taxon>Neoptera</taxon>
        <taxon>Endopterygota</taxon>
        <taxon>Lepidoptera</taxon>
        <taxon>Glossata</taxon>
        <taxon>Ditrysia</taxon>
        <taxon>Bombycoidea</taxon>
        <taxon>Lasiocampidae</taxon>
        <taxon>Dendrolimus</taxon>
    </lineage>
</organism>
<dbReference type="Proteomes" id="UP000824533">
    <property type="component" value="Linkage Group LG07"/>
</dbReference>
<name>A0ACC1D8C8_9NEOP</name>
<reference evidence="1 2" key="1">
    <citation type="journal article" date="2021" name="Front. Genet.">
        <title>Chromosome-Level Genome Assembly Reveals Significant Gene Expansion in the Toll and IMD Signaling Pathways of Dendrolimus kikuchii.</title>
        <authorList>
            <person name="Zhou J."/>
            <person name="Wu P."/>
            <person name="Xiong Z."/>
            <person name="Liu N."/>
            <person name="Zhao N."/>
            <person name="Ji M."/>
            <person name="Qiu Y."/>
            <person name="Yang B."/>
        </authorList>
    </citation>
    <scope>NUCLEOTIDE SEQUENCE [LARGE SCALE GENOMIC DNA]</scope>
    <source>
        <strain evidence="1">Ann1</strain>
    </source>
</reference>